<dbReference type="EMBL" id="JAAMPC010000006">
    <property type="protein sequence ID" value="KAG2307754.1"/>
    <property type="molecule type" value="Genomic_DNA"/>
</dbReference>
<feature type="region of interest" description="Disordered" evidence="1">
    <location>
        <begin position="1"/>
        <end position="26"/>
    </location>
</feature>
<feature type="region of interest" description="Disordered" evidence="1">
    <location>
        <begin position="56"/>
        <end position="84"/>
    </location>
</feature>
<sequence>MWKGDGRSGGSGGIGGSRGSGTSERTAFDCENELQLARQKRGYRIRNQKLCAEANSHGVNIGKQGHRRRGEPLRPGEWGGGGGRRAGDMVFVDGGKVFMDTCLRGLRLPWQALIFT</sequence>
<dbReference type="Proteomes" id="UP000886595">
    <property type="component" value="Unassembled WGS sequence"/>
</dbReference>
<name>A0A8X7VAM0_BRACI</name>
<evidence type="ECO:0000256" key="1">
    <source>
        <dbReference type="SAM" id="MobiDB-lite"/>
    </source>
</evidence>
<proteinExistence type="predicted"/>
<gene>
    <name evidence="2" type="ORF">Bca52824_027502</name>
</gene>
<reference evidence="2 3" key="1">
    <citation type="submission" date="2020-02" db="EMBL/GenBank/DDBJ databases">
        <authorList>
            <person name="Ma Q."/>
            <person name="Huang Y."/>
            <person name="Song X."/>
            <person name="Pei D."/>
        </authorList>
    </citation>
    <scope>NUCLEOTIDE SEQUENCE [LARGE SCALE GENOMIC DNA]</scope>
    <source>
        <strain evidence="2">Sxm20200214</strain>
        <tissue evidence="2">Leaf</tissue>
    </source>
</reference>
<evidence type="ECO:0000313" key="3">
    <source>
        <dbReference type="Proteomes" id="UP000886595"/>
    </source>
</evidence>
<organism evidence="2 3">
    <name type="scientific">Brassica carinata</name>
    <name type="common">Ethiopian mustard</name>
    <name type="synonym">Abyssinian cabbage</name>
    <dbReference type="NCBI Taxonomy" id="52824"/>
    <lineage>
        <taxon>Eukaryota</taxon>
        <taxon>Viridiplantae</taxon>
        <taxon>Streptophyta</taxon>
        <taxon>Embryophyta</taxon>
        <taxon>Tracheophyta</taxon>
        <taxon>Spermatophyta</taxon>
        <taxon>Magnoliopsida</taxon>
        <taxon>eudicotyledons</taxon>
        <taxon>Gunneridae</taxon>
        <taxon>Pentapetalae</taxon>
        <taxon>rosids</taxon>
        <taxon>malvids</taxon>
        <taxon>Brassicales</taxon>
        <taxon>Brassicaceae</taxon>
        <taxon>Brassiceae</taxon>
        <taxon>Brassica</taxon>
    </lineage>
</organism>
<protein>
    <submittedName>
        <fullName evidence="2">Uncharacterized protein</fullName>
    </submittedName>
</protein>
<feature type="compositionally biased region" description="Gly residues" evidence="1">
    <location>
        <begin position="7"/>
        <end position="19"/>
    </location>
</feature>
<evidence type="ECO:0000313" key="2">
    <source>
        <dbReference type="EMBL" id="KAG2307754.1"/>
    </source>
</evidence>
<keyword evidence="3" id="KW-1185">Reference proteome</keyword>
<accession>A0A8X7VAM0</accession>
<dbReference type="AlphaFoldDB" id="A0A8X7VAM0"/>
<comment type="caution">
    <text evidence="2">The sequence shown here is derived from an EMBL/GenBank/DDBJ whole genome shotgun (WGS) entry which is preliminary data.</text>
</comment>